<comment type="subcellular location">
    <subcellularLocation>
        <location evidence="1 11">Mitochondrion inner membrane</location>
    </subcellularLocation>
</comment>
<comment type="subunit">
    <text evidence="11">F-type ATPases have 2 components, CF(1) - the catalytic core - and CF(0) - the membrane proton channel. CF(1) and CF(0) have multiple subunits.</text>
</comment>
<comment type="similarity">
    <text evidence="2 11">Belongs to the ATPase e subunit family.</text>
</comment>
<organism evidence="12 13">
    <name type="scientific">Zasmidium cellare ATCC 36951</name>
    <dbReference type="NCBI Taxonomy" id="1080233"/>
    <lineage>
        <taxon>Eukaryota</taxon>
        <taxon>Fungi</taxon>
        <taxon>Dikarya</taxon>
        <taxon>Ascomycota</taxon>
        <taxon>Pezizomycotina</taxon>
        <taxon>Dothideomycetes</taxon>
        <taxon>Dothideomycetidae</taxon>
        <taxon>Mycosphaerellales</taxon>
        <taxon>Mycosphaerellaceae</taxon>
        <taxon>Zasmidium</taxon>
    </lineage>
</organism>
<keyword evidence="10 11" id="KW-0066">ATP synthesis</keyword>
<keyword evidence="9" id="KW-0472">Membrane</keyword>
<dbReference type="RefSeq" id="XP_033673363.1">
    <property type="nucleotide sequence ID" value="XM_033804178.1"/>
</dbReference>
<protein>
    <recommendedName>
        <fullName evidence="11">ATP synthase F(0) complex subunit e, mitochondrial</fullName>
    </recommendedName>
</protein>
<keyword evidence="4 11" id="KW-0138">CF(0)</keyword>
<evidence type="ECO:0000256" key="6">
    <source>
        <dbReference type="ARBA" id="ARBA00022792"/>
    </source>
</evidence>
<keyword evidence="13" id="KW-1185">Reference proteome</keyword>
<accession>A0A6A6CZ66</accession>
<evidence type="ECO:0000256" key="4">
    <source>
        <dbReference type="ARBA" id="ARBA00022547"/>
    </source>
</evidence>
<proteinExistence type="inferred from homology"/>
<dbReference type="InterPro" id="IPR008386">
    <property type="entry name" value="ATP_synth_F0_esu_mt"/>
</dbReference>
<evidence type="ECO:0000256" key="8">
    <source>
        <dbReference type="ARBA" id="ARBA00023128"/>
    </source>
</evidence>
<keyword evidence="3 11" id="KW-0813">Transport</keyword>
<keyword evidence="8 11" id="KW-0496">Mitochondrion</keyword>
<evidence type="ECO:0000256" key="11">
    <source>
        <dbReference type="RuleBase" id="RU367005"/>
    </source>
</evidence>
<dbReference type="EMBL" id="ML993581">
    <property type="protein sequence ID" value="KAF2172474.1"/>
    <property type="molecule type" value="Genomic_DNA"/>
</dbReference>
<evidence type="ECO:0000256" key="3">
    <source>
        <dbReference type="ARBA" id="ARBA00022448"/>
    </source>
</evidence>
<dbReference type="GO" id="GO:0015078">
    <property type="term" value="F:proton transmembrane transporter activity"/>
    <property type="evidence" value="ECO:0007669"/>
    <property type="project" value="InterPro"/>
</dbReference>
<evidence type="ECO:0000256" key="5">
    <source>
        <dbReference type="ARBA" id="ARBA00022781"/>
    </source>
</evidence>
<dbReference type="GO" id="GO:0015986">
    <property type="term" value="P:proton motive force-driven ATP synthesis"/>
    <property type="evidence" value="ECO:0007669"/>
    <property type="project" value="InterPro"/>
</dbReference>
<keyword evidence="5 11" id="KW-0375">Hydrogen ion transport</keyword>
<sequence length="90" mass="10188">MASTGVNVLRWGALVFGVFYGFSHQQAISSRDRVAELKAEYERKQKLIDEAKAKFAEKTQPKRGDGIITNPDDPKFDLEKYLTKVAQENP</sequence>
<dbReference type="GO" id="GO:0045259">
    <property type="term" value="C:proton-transporting ATP synthase complex"/>
    <property type="evidence" value="ECO:0007669"/>
    <property type="project" value="UniProtKB-UniRule"/>
</dbReference>
<dbReference type="AlphaFoldDB" id="A0A6A6CZ66"/>
<evidence type="ECO:0000256" key="10">
    <source>
        <dbReference type="ARBA" id="ARBA00023310"/>
    </source>
</evidence>
<evidence type="ECO:0000256" key="9">
    <source>
        <dbReference type="ARBA" id="ARBA00023136"/>
    </source>
</evidence>
<name>A0A6A6CZ66_ZASCE</name>
<keyword evidence="6 11" id="KW-0999">Mitochondrion inner membrane</keyword>
<dbReference type="Pfam" id="PF05680">
    <property type="entry name" value="ATP-synt_E"/>
    <property type="match status" value="1"/>
</dbReference>
<dbReference type="OrthoDB" id="2125027at2759"/>
<evidence type="ECO:0000313" key="12">
    <source>
        <dbReference type="EMBL" id="KAF2172474.1"/>
    </source>
</evidence>
<dbReference type="GeneID" id="54557450"/>
<dbReference type="Proteomes" id="UP000799537">
    <property type="component" value="Unassembled WGS sequence"/>
</dbReference>
<dbReference type="GO" id="GO:0005743">
    <property type="term" value="C:mitochondrial inner membrane"/>
    <property type="evidence" value="ECO:0007669"/>
    <property type="project" value="UniProtKB-SubCell"/>
</dbReference>
<gene>
    <name evidence="12" type="ORF">M409DRAFT_17707</name>
</gene>
<keyword evidence="7 11" id="KW-0406">Ion transport</keyword>
<evidence type="ECO:0000256" key="7">
    <source>
        <dbReference type="ARBA" id="ARBA00023065"/>
    </source>
</evidence>
<reference evidence="12" key="1">
    <citation type="journal article" date="2020" name="Stud. Mycol.">
        <title>101 Dothideomycetes genomes: a test case for predicting lifestyles and emergence of pathogens.</title>
        <authorList>
            <person name="Haridas S."/>
            <person name="Albert R."/>
            <person name="Binder M."/>
            <person name="Bloem J."/>
            <person name="Labutti K."/>
            <person name="Salamov A."/>
            <person name="Andreopoulos B."/>
            <person name="Baker S."/>
            <person name="Barry K."/>
            <person name="Bills G."/>
            <person name="Bluhm B."/>
            <person name="Cannon C."/>
            <person name="Castanera R."/>
            <person name="Culley D."/>
            <person name="Daum C."/>
            <person name="Ezra D."/>
            <person name="Gonzalez J."/>
            <person name="Henrissat B."/>
            <person name="Kuo A."/>
            <person name="Liang C."/>
            <person name="Lipzen A."/>
            <person name="Lutzoni F."/>
            <person name="Magnuson J."/>
            <person name="Mondo S."/>
            <person name="Nolan M."/>
            <person name="Ohm R."/>
            <person name="Pangilinan J."/>
            <person name="Park H.-J."/>
            <person name="Ramirez L."/>
            <person name="Alfaro M."/>
            <person name="Sun H."/>
            <person name="Tritt A."/>
            <person name="Yoshinaga Y."/>
            <person name="Zwiers L.-H."/>
            <person name="Turgeon B."/>
            <person name="Goodwin S."/>
            <person name="Spatafora J."/>
            <person name="Crous P."/>
            <person name="Grigoriev I."/>
        </authorList>
    </citation>
    <scope>NUCLEOTIDE SEQUENCE</scope>
    <source>
        <strain evidence="12">ATCC 36951</strain>
    </source>
</reference>
<evidence type="ECO:0000313" key="13">
    <source>
        <dbReference type="Proteomes" id="UP000799537"/>
    </source>
</evidence>
<comment type="function">
    <text evidence="11">Subunit e, of the mitochondrial membrane ATP synthase complex (F(1)F(0) ATP synthase or Complex V) that produces ATP from ADP in the presence of a proton gradient across the membrane which is generated by electron transport complexes of the respiratory chain. ATP synthase complex consist of a soluble F(1) head domain - the catalytic core - and a membrane F(1) domain - the membrane proton channel. These two domains are linked by a central stalk rotating inside the F(1) region and a stationary peripheral stalk. During catalysis, ATP synthesis in the catalytic domain of F(1) is coupled via a rotary mechanism of the central stalk subunits to proton translocation. In vivo, can only synthesize ATP although its ATP hydrolase activity can be activated artificially in vitro. Part of the complex F(0) domain.</text>
</comment>
<evidence type="ECO:0000256" key="2">
    <source>
        <dbReference type="ARBA" id="ARBA00007333"/>
    </source>
</evidence>
<evidence type="ECO:0000256" key="1">
    <source>
        <dbReference type="ARBA" id="ARBA00004273"/>
    </source>
</evidence>